<name>A0A1X7RCM4_ZYMT9</name>
<comment type="subcellular location">
    <subcellularLocation>
        <location evidence="1">Membrane</location>
        <topology evidence="1">Multi-pass membrane protein</topology>
    </subcellularLocation>
</comment>
<feature type="transmembrane region" description="Helical" evidence="7">
    <location>
        <begin position="263"/>
        <end position="286"/>
    </location>
</feature>
<dbReference type="Pfam" id="PF20684">
    <property type="entry name" value="Fung_rhodopsin"/>
    <property type="match status" value="1"/>
</dbReference>
<feature type="transmembrane region" description="Helical" evidence="7">
    <location>
        <begin position="60"/>
        <end position="79"/>
    </location>
</feature>
<evidence type="ECO:0000256" key="7">
    <source>
        <dbReference type="SAM" id="Phobius"/>
    </source>
</evidence>
<evidence type="ECO:0000259" key="8">
    <source>
        <dbReference type="Pfam" id="PF20684"/>
    </source>
</evidence>
<feature type="transmembrane region" description="Helical" evidence="7">
    <location>
        <begin position="222"/>
        <end position="243"/>
    </location>
</feature>
<evidence type="ECO:0000256" key="6">
    <source>
        <dbReference type="SAM" id="MobiDB-lite"/>
    </source>
</evidence>
<evidence type="ECO:0000313" key="10">
    <source>
        <dbReference type="Proteomes" id="UP000215127"/>
    </source>
</evidence>
<dbReference type="PANTHER" id="PTHR33048:SF129">
    <property type="entry name" value="INTEGRAL MEMBRANE PROTEIN-RELATED"/>
    <property type="match status" value="1"/>
</dbReference>
<organism evidence="9 10">
    <name type="scientific">Zymoseptoria tritici (strain ST99CH_3D7)</name>
    <dbReference type="NCBI Taxonomy" id="1276538"/>
    <lineage>
        <taxon>Eukaryota</taxon>
        <taxon>Fungi</taxon>
        <taxon>Dikarya</taxon>
        <taxon>Ascomycota</taxon>
        <taxon>Pezizomycotina</taxon>
        <taxon>Dothideomycetes</taxon>
        <taxon>Dothideomycetidae</taxon>
        <taxon>Mycosphaerellales</taxon>
        <taxon>Mycosphaerellaceae</taxon>
        <taxon>Zymoseptoria</taxon>
    </lineage>
</organism>
<dbReference type="EMBL" id="LT853692">
    <property type="protein sequence ID" value="SMQ45174.1"/>
    <property type="molecule type" value="Genomic_DNA"/>
</dbReference>
<gene>
    <name evidence="9" type="ORF">ZT3D7_G318</name>
</gene>
<dbReference type="InterPro" id="IPR049326">
    <property type="entry name" value="Rhodopsin_dom_fungi"/>
</dbReference>
<feature type="region of interest" description="Disordered" evidence="6">
    <location>
        <begin position="310"/>
        <end position="330"/>
    </location>
</feature>
<dbReference type="GO" id="GO:0016020">
    <property type="term" value="C:membrane"/>
    <property type="evidence" value="ECO:0007669"/>
    <property type="project" value="UniProtKB-SubCell"/>
</dbReference>
<feature type="transmembrane region" description="Helical" evidence="7">
    <location>
        <begin position="187"/>
        <end position="210"/>
    </location>
</feature>
<evidence type="ECO:0000256" key="5">
    <source>
        <dbReference type="ARBA" id="ARBA00038359"/>
    </source>
</evidence>
<feature type="transmembrane region" description="Helical" evidence="7">
    <location>
        <begin position="20"/>
        <end position="40"/>
    </location>
</feature>
<keyword evidence="2 7" id="KW-0812">Transmembrane</keyword>
<evidence type="ECO:0000313" key="9">
    <source>
        <dbReference type="EMBL" id="SMQ45174.1"/>
    </source>
</evidence>
<comment type="similarity">
    <text evidence="5">Belongs to the SAT4 family.</text>
</comment>
<reference evidence="9 10" key="1">
    <citation type="submission" date="2016-06" db="EMBL/GenBank/DDBJ databases">
        <authorList>
            <person name="Kjaerup R.B."/>
            <person name="Dalgaard T.S."/>
            <person name="Juul-Madsen H.R."/>
        </authorList>
    </citation>
    <scope>NUCLEOTIDE SEQUENCE [LARGE SCALE GENOMIC DNA]</scope>
</reference>
<dbReference type="Proteomes" id="UP000215127">
    <property type="component" value="Chromosome 1"/>
</dbReference>
<dbReference type="PANTHER" id="PTHR33048">
    <property type="entry name" value="PTH11-LIKE INTEGRAL MEMBRANE PROTEIN (AFU_ORTHOLOGUE AFUA_5G11245)"/>
    <property type="match status" value="1"/>
</dbReference>
<evidence type="ECO:0000256" key="3">
    <source>
        <dbReference type="ARBA" id="ARBA00022989"/>
    </source>
</evidence>
<feature type="transmembrane region" description="Helical" evidence="7">
    <location>
        <begin position="99"/>
        <end position="122"/>
    </location>
</feature>
<dbReference type="STRING" id="1276538.A0A1X7RCM4"/>
<accession>A0A1X7RCM4</accession>
<proteinExistence type="inferred from homology"/>
<keyword evidence="10" id="KW-1185">Reference proteome</keyword>
<dbReference type="AlphaFoldDB" id="A0A1X7RCM4"/>
<sequence>MGGNPVWNIDLNHTQPWPSAAAWINVFTGTFYAAATLVVAQRLLLRIFKFGSPLGCDDALIFASWLAATAFFVEGTLAINSLDYGLPVQPHKFEFIALMLWSIQIAFSTSQACIKLAVLAILNRFVKATSNTRIRYAIYGAAAFTAAAPVVFLTVSLLVCRPLEAFWRTLDASYVATHDYQCVDKGAVAIVAGTAVIIQDLYTIAIPWAISRSFGLNKRQTLALNLVFTLGLIVTVGSGVRTYYLYSVYQGGTHIPDDLVQTIVWATVEVQVAIICACLPSTRVLYRVIVGSRMSQRVHQRYFSRHGDSYNARSGASHPSHPEVSCDSRSETTYLELESQASSSVLEKSLAEELPKRCDESCSSVSV</sequence>
<evidence type="ECO:0000256" key="4">
    <source>
        <dbReference type="ARBA" id="ARBA00023136"/>
    </source>
</evidence>
<protein>
    <recommendedName>
        <fullName evidence="8">Rhodopsin domain-containing protein</fullName>
    </recommendedName>
</protein>
<dbReference type="InterPro" id="IPR052337">
    <property type="entry name" value="SAT4-like"/>
</dbReference>
<feature type="domain" description="Rhodopsin" evidence="8">
    <location>
        <begin position="42"/>
        <end position="287"/>
    </location>
</feature>
<evidence type="ECO:0000256" key="2">
    <source>
        <dbReference type="ARBA" id="ARBA00022692"/>
    </source>
</evidence>
<evidence type="ECO:0000256" key="1">
    <source>
        <dbReference type="ARBA" id="ARBA00004141"/>
    </source>
</evidence>
<feature type="compositionally biased region" description="Basic and acidic residues" evidence="6">
    <location>
        <begin position="320"/>
        <end position="330"/>
    </location>
</feature>
<keyword evidence="4 7" id="KW-0472">Membrane</keyword>
<feature type="transmembrane region" description="Helical" evidence="7">
    <location>
        <begin position="134"/>
        <end position="159"/>
    </location>
</feature>
<keyword evidence="3 7" id="KW-1133">Transmembrane helix</keyword>